<dbReference type="Proteomes" id="UP000030764">
    <property type="component" value="Unassembled WGS sequence"/>
</dbReference>
<organism evidence="2">
    <name type="scientific">Trichuris suis</name>
    <name type="common">pig whipworm</name>
    <dbReference type="NCBI Taxonomy" id="68888"/>
    <lineage>
        <taxon>Eukaryota</taxon>
        <taxon>Metazoa</taxon>
        <taxon>Ecdysozoa</taxon>
        <taxon>Nematoda</taxon>
        <taxon>Enoplea</taxon>
        <taxon>Dorylaimia</taxon>
        <taxon>Trichinellida</taxon>
        <taxon>Trichuridae</taxon>
        <taxon>Trichuris</taxon>
    </lineage>
</organism>
<evidence type="ECO:0000313" key="2">
    <source>
        <dbReference type="EMBL" id="KFD62005.1"/>
    </source>
</evidence>
<evidence type="ECO:0000313" key="3">
    <source>
        <dbReference type="Proteomes" id="UP000030764"/>
    </source>
</evidence>
<dbReference type="Proteomes" id="UP000030758">
    <property type="component" value="Unassembled WGS sequence"/>
</dbReference>
<reference evidence="2 3" key="1">
    <citation type="journal article" date="2014" name="Nat. Genet.">
        <title>Genome and transcriptome of the porcine whipworm Trichuris suis.</title>
        <authorList>
            <person name="Jex A.R."/>
            <person name="Nejsum P."/>
            <person name="Schwarz E.M."/>
            <person name="Hu L."/>
            <person name="Young N.D."/>
            <person name="Hall R.S."/>
            <person name="Korhonen P.K."/>
            <person name="Liao S."/>
            <person name="Thamsborg S."/>
            <person name="Xia J."/>
            <person name="Xu P."/>
            <person name="Wang S."/>
            <person name="Scheerlinck J.P."/>
            <person name="Hofmann A."/>
            <person name="Sternberg P.W."/>
            <person name="Wang J."/>
            <person name="Gasser R.B."/>
        </authorList>
    </citation>
    <scope>NUCLEOTIDE SEQUENCE [LARGE SCALE GENOMIC DNA]</scope>
    <source>
        <strain evidence="2">DCEP-RM93F</strain>
        <strain evidence="1">DCEP-RM93M</strain>
    </source>
</reference>
<name>A0A085MXQ9_9BILA</name>
<dbReference type="AlphaFoldDB" id="A0A085MXQ9"/>
<sequence>MKSLTRVEVKSNGVLQREAEPIKEVVEEIVPKTQQKTGAANGAIQLVLVTQNGGNGSIYGDIPEAIESQQQIEAQRRQIEVLLSRLPVASATPPTLASSFLSFAAFDATSELWKDYWARFKTFARANSIPEDKLAQVFLTNQATAIFKLLSTLAGQQ</sequence>
<keyword evidence="3" id="KW-1185">Reference proteome</keyword>
<gene>
    <name evidence="1" type="ORF">M513_11310</name>
    <name evidence="2" type="ORF">M514_11310</name>
</gene>
<dbReference type="EMBL" id="KL367604">
    <property type="protein sequence ID" value="KFD62005.1"/>
    <property type="molecule type" value="Genomic_DNA"/>
</dbReference>
<accession>A0A085MXQ9</accession>
<dbReference type="EMBL" id="KL363313">
    <property type="protein sequence ID" value="KFD47830.1"/>
    <property type="molecule type" value="Genomic_DNA"/>
</dbReference>
<protein>
    <submittedName>
        <fullName evidence="2">Uncharacterized protein</fullName>
    </submittedName>
</protein>
<evidence type="ECO:0000313" key="1">
    <source>
        <dbReference type="EMBL" id="KFD47830.1"/>
    </source>
</evidence>
<proteinExistence type="predicted"/>